<sequence>MAPLSINAASPDPQLMNLPWDRPLEKWPVRLLAALPRGISRHTVRFVNVGDQVVAIKETPEKIAWREYDMLVRLGKLGPPMVSPYAVVTGRTTPGGEPLLSCLITKHLPFSLPYRALFAEDIDPSMADRLIDALAVLLVRLHLLGFFWGDVSLSNTLFRKDADGFAAYLVDAETGELHDELTAGQRSHDLELARVNIIGELMDLQAGGLLDPEIDVIEIGCAVVESYEQLWEELTGEETIGLDQRWKLTARIDRLAELGFDIGEMSMVHDAGNEAFVVRPKVVDAGHNQRQVKHLTGLDVQEAQAKRLIDDMRTFASVQGLGDELNQAVARLWILEAFRPTLELVPEKFRRQYQEAQLYHEILEHRWYISEAAGEDVGIDTAVRSYVTHVLQQREHKATISDHES</sequence>
<dbReference type="InterPro" id="IPR011009">
    <property type="entry name" value="Kinase-like_dom_sf"/>
</dbReference>
<name>A0A3G6J991_9CORY</name>
<feature type="domain" description="DUF4032" evidence="1">
    <location>
        <begin position="229"/>
        <end position="391"/>
    </location>
</feature>
<evidence type="ECO:0000259" key="1">
    <source>
        <dbReference type="Pfam" id="PF13224"/>
    </source>
</evidence>
<dbReference type="KEGG" id="ccho:CCHOA_00825"/>
<dbReference type="OrthoDB" id="1550523at2"/>
<dbReference type="AlphaFoldDB" id="A0A3G6J991"/>
<dbReference type="Proteomes" id="UP000269019">
    <property type="component" value="Chromosome"/>
</dbReference>
<dbReference type="SUPFAM" id="SSF56112">
    <property type="entry name" value="Protein kinase-like (PK-like)"/>
    <property type="match status" value="1"/>
</dbReference>
<dbReference type="RefSeq" id="WP_123925780.1">
    <property type="nucleotide sequence ID" value="NZ_CP033896.1"/>
</dbReference>
<reference evidence="2 3" key="1">
    <citation type="submission" date="2018-11" db="EMBL/GenBank/DDBJ databases">
        <authorList>
            <person name="Kleinhagauer T."/>
            <person name="Glaeser S.P."/>
            <person name="Spergser J."/>
            <person name="Ruckert C."/>
            <person name="Kaempfer P."/>
            <person name="Busse H.-J."/>
        </authorList>
    </citation>
    <scope>NUCLEOTIDE SEQUENCE [LARGE SCALE GENOMIC DNA]</scope>
    <source>
        <strain evidence="2 3">200CH</strain>
    </source>
</reference>
<dbReference type="EMBL" id="CP033896">
    <property type="protein sequence ID" value="AZA12594.1"/>
    <property type="molecule type" value="Genomic_DNA"/>
</dbReference>
<protein>
    <recommendedName>
        <fullName evidence="1">DUF4032 domain-containing protein</fullName>
    </recommendedName>
</protein>
<dbReference type="InterPro" id="IPR025111">
    <property type="entry name" value="DUF4032"/>
</dbReference>
<evidence type="ECO:0000313" key="2">
    <source>
        <dbReference type="EMBL" id="AZA12594.1"/>
    </source>
</evidence>
<dbReference type="Pfam" id="PF13224">
    <property type="entry name" value="DUF4032"/>
    <property type="match status" value="1"/>
</dbReference>
<gene>
    <name evidence="2" type="ORF">CCHOA_00825</name>
</gene>
<keyword evidence="3" id="KW-1185">Reference proteome</keyword>
<organism evidence="2 3">
    <name type="scientific">Corynebacterium choanae</name>
    <dbReference type="NCBI Taxonomy" id="1862358"/>
    <lineage>
        <taxon>Bacteria</taxon>
        <taxon>Bacillati</taxon>
        <taxon>Actinomycetota</taxon>
        <taxon>Actinomycetes</taxon>
        <taxon>Mycobacteriales</taxon>
        <taxon>Corynebacteriaceae</taxon>
        <taxon>Corynebacterium</taxon>
    </lineage>
</organism>
<accession>A0A3G6J991</accession>
<evidence type="ECO:0000313" key="3">
    <source>
        <dbReference type="Proteomes" id="UP000269019"/>
    </source>
</evidence>
<dbReference type="Pfam" id="PF06293">
    <property type="entry name" value="Kdo"/>
    <property type="match status" value="1"/>
</dbReference>
<proteinExistence type="predicted"/>